<dbReference type="GO" id="GO:0000978">
    <property type="term" value="F:RNA polymerase II cis-regulatory region sequence-specific DNA binding"/>
    <property type="evidence" value="ECO:0007669"/>
    <property type="project" value="TreeGrafter"/>
</dbReference>
<gene>
    <name evidence="5" type="ORF">CPB84DRAFT_1636516</name>
</gene>
<feature type="non-terminal residue" evidence="5">
    <location>
        <position position="71"/>
    </location>
</feature>
<comment type="caution">
    <text evidence="5">The sequence shown here is derived from an EMBL/GenBank/DDBJ whole genome shotgun (WGS) entry which is preliminary data.</text>
</comment>
<dbReference type="Pfam" id="PF00505">
    <property type="entry name" value="HMG_box"/>
    <property type="match status" value="1"/>
</dbReference>
<dbReference type="InterPro" id="IPR009071">
    <property type="entry name" value="HMG_box_dom"/>
</dbReference>
<dbReference type="GO" id="GO:0000981">
    <property type="term" value="F:DNA-binding transcription factor activity, RNA polymerase II-specific"/>
    <property type="evidence" value="ECO:0007669"/>
    <property type="project" value="TreeGrafter"/>
</dbReference>
<keyword evidence="6" id="KW-1185">Reference proteome</keyword>
<evidence type="ECO:0000256" key="3">
    <source>
        <dbReference type="PROSITE-ProRule" id="PRU00267"/>
    </source>
</evidence>
<evidence type="ECO:0000313" key="6">
    <source>
        <dbReference type="Proteomes" id="UP000724874"/>
    </source>
</evidence>
<evidence type="ECO:0000256" key="1">
    <source>
        <dbReference type="ARBA" id="ARBA00023125"/>
    </source>
</evidence>
<evidence type="ECO:0000313" key="5">
    <source>
        <dbReference type="EMBL" id="KAF8889415.1"/>
    </source>
</evidence>
<dbReference type="PROSITE" id="PS50118">
    <property type="entry name" value="HMG_BOX_2"/>
    <property type="match status" value="1"/>
</dbReference>
<dbReference type="GO" id="GO:0005634">
    <property type="term" value="C:nucleus"/>
    <property type="evidence" value="ECO:0007669"/>
    <property type="project" value="UniProtKB-UniRule"/>
</dbReference>
<dbReference type="OrthoDB" id="6247875at2759"/>
<feature type="domain" description="HMG box" evidence="4">
    <location>
        <begin position="1"/>
        <end position="70"/>
    </location>
</feature>
<keyword evidence="1 3" id="KW-0238">DNA-binding</keyword>
<dbReference type="Gene3D" id="1.10.30.10">
    <property type="entry name" value="High mobility group box domain"/>
    <property type="match status" value="1"/>
</dbReference>
<dbReference type="EMBL" id="JADNYJ010000080">
    <property type="protein sequence ID" value="KAF8889415.1"/>
    <property type="molecule type" value="Genomic_DNA"/>
</dbReference>
<protein>
    <submittedName>
        <fullName evidence="5">High mobility group box domain-containing protein</fullName>
    </submittedName>
</protein>
<dbReference type="Proteomes" id="UP000724874">
    <property type="component" value="Unassembled WGS sequence"/>
</dbReference>
<dbReference type="SMART" id="SM00398">
    <property type="entry name" value="HMG"/>
    <property type="match status" value="1"/>
</dbReference>
<feature type="non-terminal residue" evidence="5">
    <location>
        <position position="1"/>
    </location>
</feature>
<accession>A0A9P5NI34</accession>
<dbReference type="InterPro" id="IPR051356">
    <property type="entry name" value="SOX/SOX-like_TF"/>
</dbReference>
<sequence>IPRPRNAFILFRCDFVRQKKIPMSVEKDHRNISRIVGKIWQQMTDSEKEPWTQMAEMEKMEHFRKHPGYTF</sequence>
<reference evidence="5" key="1">
    <citation type="submission" date="2020-11" db="EMBL/GenBank/DDBJ databases">
        <authorList>
            <consortium name="DOE Joint Genome Institute"/>
            <person name="Ahrendt S."/>
            <person name="Riley R."/>
            <person name="Andreopoulos W."/>
            <person name="LaButti K."/>
            <person name="Pangilinan J."/>
            <person name="Ruiz-duenas F.J."/>
            <person name="Barrasa J.M."/>
            <person name="Sanchez-Garcia M."/>
            <person name="Camarero S."/>
            <person name="Miyauchi S."/>
            <person name="Serrano A."/>
            <person name="Linde D."/>
            <person name="Babiker R."/>
            <person name="Drula E."/>
            <person name="Ayuso-Fernandez I."/>
            <person name="Pacheco R."/>
            <person name="Padilla G."/>
            <person name="Ferreira P."/>
            <person name="Barriuso J."/>
            <person name="Kellner H."/>
            <person name="Castanera R."/>
            <person name="Alfaro M."/>
            <person name="Ramirez L."/>
            <person name="Pisabarro A.G."/>
            <person name="Kuo A."/>
            <person name="Tritt A."/>
            <person name="Lipzen A."/>
            <person name="He G."/>
            <person name="Yan M."/>
            <person name="Ng V."/>
            <person name="Cullen D."/>
            <person name="Martin F."/>
            <person name="Rosso M.-N."/>
            <person name="Henrissat B."/>
            <person name="Hibbett D."/>
            <person name="Martinez A.T."/>
            <person name="Grigoriev I.V."/>
        </authorList>
    </citation>
    <scope>NUCLEOTIDE SEQUENCE</scope>
    <source>
        <strain evidence="5">AH 44721</strain>
    </source>
</reference>
<feature type="DNA-binding region" description="HMG box" evidence="3">
    <location>
        <begin position="1"/>
        <end position="70"/>
    </location>
</feature>
<keyword evidence="2 3" id="KW-0539">Nucleus</keyword>
<dbReference type="PANTHER" id="PTHR45789:SF2">
    <property type="entry name" value="FI18025P1"/>
    <property type="match status" value="1"/>
</dbReference>
<dbReference type="CDD" id="cd01389">
    <property type="entry name" value="HMG-box_ROX1-like"/>
    <property type="match status" value="1"/>
</dbReference>
<evidence type="ECO:0000259" key="4">
    <source>
        <dbReference type="PROSITE" id="PS50118"/>
    </source>
</evidence>
<name>A0A9P5NI34_GYMJU</name>
<evidence type="ECO:0000256" key="2">
    <source>
        <dbReference type="ARBA" id="ARBA00023242"/>
    </source>
</evidence>
<proteinExistence type="predicted"/>
<dbReference type="PANTHER" id="PTHR45789">
    <property type="entry name" value="FI18025P1"/>
    <property type="match status" value="1"/>
</dbReference>
<dbReference type="SUPFAM" id="SSF47095">
    <property type="entry name" value="HMG-box"/>
    <property type="match status" value="1"/>
</dbReference>
<organism evidence="5 6">
    <name type="scientific">Gymnopilus junonius</name>
    <name type="common">Spectacular rustgill mushroom</name>
    <name type="synonym">Gymnopilus spectabilis subsp. junonius</name>
    <dbReference type="NCBI Taxonomy" id="109634"/>
    <lineage>
        <taxon>Eukaryota</taxon>
        <taxon>Fungi</taxon>
        <taxon>Dikarya</taxon>
        <taxon>Basidiomycota</taxon>
        <taxon>Agaricomycotina</taxon>
        <taxon>Agaricomycetes</taxon>
        <taxon>Agaricomycetidae</taxon>
        <taxon>Agaricales</taxon>
        <taxon>Agaricineae</taxon>
        <taxon>Hymenogastraceae</taxon>
        <taxon>Gymnopilus</taxon>
    </lineage>
</organism>
<dbReference type="AlphaFoldDB" id="A0A9P5NI34"/>
<dbReference type="InterPro" id="IPR036910">
    <property type="entry name" value="HMG_box_dom_sf"/>
</dbReference>